<dbReference type="AlphaFoldDB" id="A0A839UTW2"/>
<feature type="domain" description="HTH lysR-type" evidence="5">
    <location>
        <begin position="1"/>
        <end position="58"/>
    </location>
</feature>
<organism evidence="6 7">
    <name type="scientific">Simiduia aestuariiviva</name>
    <dbReference type="NCBI Taxonomy" id="1510459"/>
    <lineage>
        <taxon>Bacteria</taxon>
        <taxon>Pseudomonadati</taxon>
        <taxon>Pseudomonadota</taxon>
        <taxon>Gammaproteobacteria</taxon>
        <taxon>Cellvibrionales</taxon>
        <taxon>Cellvibrionaceae</taxon>
        <taxon>Simiduia</taxon>
    </lineage>
</organism>
<gene>
    <name evidence="6" type="ORF">FHS30_002614</name>
</gene>
<keyword evidence="7" id="KW-1185">Reference proteome</keyword>
<evidence type="ECO:0000256" key="3">
    <source>
        <dbReference type="ARBA" id="ARBA00023125"/>
    </source>
</evidence>
<dbReference type="Gene3D" id="3.40.190.290">
    <property type="match status" value="1"/>
</dbReference>
<accession>A0A839UTW2</accession>
<sequence>MDIRQLKVFTAVVDCGSFTAAAEKLHVAQSAVSIAVKKLETDLGLTLFDRGERQIRLTAEGEVLNQQARHLLGAFAQTQQQLRELKGGEQGTVRLGTSAMLGSYYLPDRIAAFRARYPGINFQVNGEGTSRAQEQLLAGEIDMGMINLRKVPAALSAYPLIDEPIVACVARDHPLARRDTIDFATFAAEPLALYGEGYYLRELVDDQCRRLGVAPVIALETNILRLMMAMVLAKEAVGFALARVAAQEPGLKAIPFEQPLTLQLGIAWRKNSYLSIANRLFADFLLLGEDVVER</sequence>
<dbReference type="GO" id="GO:0003700">
    <property type="term" value="F:DNA-binding transcription factor activity"/>
    <property type="evidence" value="ECO:0007669"/>
    <property type="project" value="InterPro"/>
</dbReference>
<dbReference type="Proteomes" id="UP000559987">
    <property type="component" value="Unassembled WGS sequence"/>
</dbReference>
<evidence type="ECO:0000313" key="6">
    <source>
        <dbReference type="EMBL" id="MBB3169406.1"/>
    </source>
</evidence>
<dbReference type="FunFam" id="1.10.10.10:FF:000001">
    <property type="entry name" value="LysR family transcriptional regulator"/>
    <property type="match status" value="1"/>
</dbReference>
<dbReference type="PANTHER" id="PTHR30419:SF8">
    <property type="entry name" value="NITROGEN ASSIMILATION TRANSCRIPTIONAL ACTIVATOR-RELATED"/>
    <property type="match status" value="1"/>
</dbReference>
<dbReference type="SUPFAM" id="SSF53850">
    <property type="entry name" value="Periplasmic binding protein-like II"/>
    <property type="match status" value="1"/>
</dbReference>
<dbReference type="Pfam" id="PF03466">
    <property type="entry name" value="LysR_substrate"/>
    <property type="match status" value="1"/>
</dbReference>
<dbReference type="Gene3D" id="1.10.10.10">
    <property type="entry name" value="Winged helix-like DNA-binding domain superfamily/Winged helix DNA-binding domain"/>
    <property type="match status" value="1"/>
</dbReference>
<evidence type="ECO:0000256" key="4">
    <source>
        <dbReference type="ARBA" id="ARBA00023163"/>
    </source>
</evidence>
<dbReference type="PRINTS" id="PR00039">
    <property type="entry name" value="HTHLYSR"/>
</dbReference>
<evidence type="ECO:0000256" key="1">
    <source>
        <dbReference type="ARBA" id="ARBA00009437"/>
    </source>
</evidence>
<dbReference type="GO" id="GO:0005829">
    <property type="term" value="C:cytosol"/>
    <property type="evidence" value="ECO:0007669"/>
    <property type="project" value="TreeGrafter"/>
</dbReference>
<dbReference type="InterPro" id="IPR036390">
    <property type="entry name" value="WH_DNA-bd_sf"/>
</dbReference>
<dbReference type="InterPro" id="IPR050950">
    <property type="entry name" value="HTH-type_LysR_regulators"/>
</dbReference>
<evidence type="ECO:0000259" key="5">
    <source>
        <dbReference type="PROSITE" id="PS50931"/>
    </source>
</evidence>
<dbReference type="PANTHER" id="PTHR30419">
    <property type="entry name" value="HTH-TYPE TRANSCRIPTIONAL REGULATOR YBHD"/>
    <property type="match status" value="1"/>
</dbReference>
<dbReference type="CDD" id="cd05466">
    <property type="entry name" value="PBP2_LTTR_substrate"/>
    <property type="match status" value="1"/>
</dbReference>
<dbReference type="EMBL" id="JACHXZ010000003">
    <property type="protein sequence ID" value="MBB3169406.1"/>
    <property type="molecule type" value="Genomic_DNA"/>
</dbReference>
<evidence type="ECO:0000313" key="7">
    <source>
        <dbReference type="Proteomes" id="UP000559987"/>
    </source>
</evidence>
<keyword evidence="4" id="KW-0804">Transcription</keyword>
<dbReference type="PROSITE" id="PS50931">
    <property type="entry name" value="HTH_LYSR"/>
    <property type="match status" value="1"/>
</dbReference>
<keyword evidence="2" id="KW-0805">Transcription regulation</keyword>
<dbReference type="Pfam" id="PF00126">
    <property type="entry name" value="HTH_1"/>
    <property type="match status" value="1"/>
</dbReference>
<proteinExistence type="inferred from homology"/>
<reference evidence="6 7" key="1">
    <citation type="submission" date="2020-08" db="EMBL/GenBank/DDBJ databases">
        <title>Genomic Encyclopedia of Type Strains, Phase III (KMG-III): the genomes of soil and plant-associated and newly described type strains.</title>
        <authorList>
            <person name="Whitman W."/>
        </authorList>
    </citation>
    <scope>NUCLEOTIDE SEQUENCE [LARGE SCALE GENOMIC DNA]</scope>
    <source>
        <strain evidence="6 7">CECT 8571</strain>
    </source>
</reference>
<dbReference type="RefSeq" id="WP_183910877.1">
    <property type="nucleotide sequence ID" value="NZ_JACHXZ010000003.1"/>
</dbReference>
<evidence type="ECO:0000256" key="2">
    <source>
        <dbReference type="ARBA" id="ARBA00023015"/>
    </source>
</evidence>
<dbReference type="InterPro" id="IPR000847">
    <property type="entry name" value="LysR_HTH_N"/>
</dbReference>
<dbReference type="SUPFAM" id="SSF46785">
    <property type="entry name" value="Winged helix' DNA-binding domain"/>
    <property type="match status" value="1"/>
</dbReference>
<comment type="caution">
    <text evidence="6">The sequence shown here is derived from an EMBL/GenBank/DDBJ whole genome shotgun (WGS) entry which is preliminary data.</text>
</comment>
<dbReference type="InterPro" id="IPR036388">
    <property type="entry name" value="WH-like_DNA-bd_sf"/>
</dbReference>
<keyword evidence="3 6" id="KW-0238">DNA-binding</keyword>
<name>A0A839UTW2_9GAMM</name>
<protein>
    <submittedName>
        <fullName evidence="6">DNA-binding transcriptional LysR family regulator</fullName>
    </submittedName>
</protein>
<dbReference type="InterPro" id="IPR005119">
    <property type="entry name" value="LysR_subst-bd"/>
</dbReference>
<comment type="similarity">
    <text evidence="1">Belongs to the LysR transcriptional regulatory family.</text>
</comment>
<dbReference type="GO" id="GO:0003677">
    <property type="term" value="F:DNA binding"/>
    <property type="evidence" value="ECO:0007669"/>
    <property type="project" value="UniProtKB-KW"/>
</dbReference>